<feature type="domain" description="Cytochrome c" evidence="9">
    <location>
        <begin position="193"/>
        <end position="300"/>
    </location>
</feature>
<dbReference type="Pfam" id="PF00034">
    <property type="entry name" value="Cytochrom_C"/>
    <property type="match status" value="1"/>
</dbReference>
<dbReference type="PRINTS" id="PR00605">
    <property type="entry name" value="CYTCHROMECIC"/>
</dbReference>
<dbReference type="InterPro" id="IPR014353">
    <property type="entry name" value="Membr-bd_ADH_cyt_c"/>
</dbReference>
<protein>
    <submittedName>
        <fullName evidence="10">Cytochrome C oxidase Cbb3</fullName>
    </submittedName>
</protein>
<feature type="binding site" description="covalent" evidence="6">
    <location>
        <position position="66"/>
    </location>
    <ligand>
        <name>heme c</name>
        <dbReference type="ChEBI" id="CHEBI:61717"/>
        <label>1</label>
    </ligand>
</feature>
<feature type="binding site" description="axial binding residue" evidence="7">
    <location>
        <position position="332"/>
    </location>
    <ligand>
        <name>heme c</name>
        <dbReference type="ChEBI" id="CHEBI:61717"/>
        <label>3</label>
    </ligand>
    <ligandPart>
        <name>Fe</name>
        <dbReference type="ChEBI" id="CHEBI:18248"/>
    </ligandPart>
</feature>
<dbReference type="GO" id="GO:0016020">
    <property type="term" value="C:membrane"/>
    <property type="evidence" value="ECO:0007669"/>
    <property type="project" value="InterPro"/>
</dbReference>
<sequence>MQRTPLMMATRAALAALAAAAVMAGCGGRTEAIAPAADQAPKAQLSPAEQIARGRYLVRAADCAACHTAPQGAPFAGGVELASPFGTFYGTNITPDKTHGIGNWSADDFYQALHDGKAPGKQLYPAMPYTSYRGLSRADSDAMYAYLMQVKPAAVANRPHDLQFPYNLRFALAGWNLLFLEDKLPDASKGNSESWQRGRYLSNALGHCAECHTPRAAFGRLDLSKPLAGSALARVGAPDITPAGLAARGWTAADLQQFFATGIAPQGSAFGEMYPVVHLSSQYLNQVDLAAMTTYLLGDQPPAPQPVKAVSADAAQLAPGRRHYVAVCAACHGREGEGKPHVAVSMAGNSTVRNADARNLIVSMLDGIAAQRFPGVEAMQEMPGFAERMSDEELAQLANYLRATWGGQAADVKPGDVKALRAAGPGH</sequence>
<feature type="binding site" description="covalent" evidence="6">
    <location>
        <position position="208"/>
    </location>
    <ligand>
        <name>heme c</name>
        <dbReference type="ChEBI" id="CHEBI:61717"/>
        <label>2</label>
    </ligand>
</feature>
<feature type="signal peptide" evidence="8">
    <location>
        <begin position="1"/>
        <end position="24"/>
    </location>
</feature>
<proteinExistence type="predicted"/>
<dbReference type="InterPro" id="IPR036909">
    <property type="entry name" value="Cyt_c-like_dom_sf"/>
</dbReference>
<dbReference type="InterPro" id="IPR051459">
    <property type="entry name" value="Cytochrome_c-type_DH"/>
</dbReference>
<dbReference type="PROSITE" id="PS51007">
    <property type="entry name" value="CYTC"/>
    <property type="match status" value="3"/>
</dbReference>
<keyword evidence="3 7" id="KW-0479">Metal-binding</keyword>
<keyword evidence="4" id="KW-0249">Electron transport</keyword>
<feature type="binding site" description="covalent" evidence="6">
    <location>
        <position position="331"/>
    </location>
    <ligand>
        <name>heme c</name>
        <dbReference type="ChEBI" id="CHEBI:61717"/>
        <label>3</label>
    </ligand>
</feature>
<feature type="binding site" description="axial binding residue" evidence="7">
    <location>
        <position position="212"/>
    </location>
    <ligand>
        <name>heme c</name>
        <dbReference type="ChEBI" id="CHEBI:61717"/>
        <label>2</label>
    </ligand>
    <ligandPart>
        <name>Fe</name>
        <dbReference type="ChEBI" id="CHEBI:18248"/>
    </ligandPart>
</feature>
<dbReference type="AlphaFoldDB" id="A0A142JS66"/>
<feature type="chain" id="PRO_5007498337" evidence="8">
    <location>
        <begin position="25"/>
        <end position="427"/>
    </location>
</feature>
<dbReference type="InterPro" id="IPR008168">
    <property type="entry name" value="Cyt_C_IC"/>
</dbReference>
<dbReference type="EMBL" id="CP014845">
    <property type="protein sequence ID" value="AMR80928.1"/>
    <property type="molecule type" value="Genomic_DNA"/>
</dbReference>
<evidence type="ECO:0000313" key="11">
    <source>
        <dbReference type="Proteomes" id="UP000075238"/>
    </source>
</evidence>
<dbReference type="PANTHER" id="PTHR35008:SF4">
    <property type="entry name" value="BLL4482 PROTEIN"/>
    <property type="match status" value="1"/>
</dbReference>
<feature type="domain" description="Cytochrome c" evidence="9">
    <location>
        <begin position="49"/>
        <end position="151"/>
    </location>
</feature>
<dbReference type="GO" id="GO:0005506">
    <property type="term" value="F:iron ion binding"/>
    <property type="evidence" value="ECO:0007669"/>
    <property type="project" value="InterPro"/>
</dbReference>
<dbReference type="STRING" id="1796606.A2G96_24220"/>
<gene>
    <name evidence="10" type="ORF">A2G96_24220</name>
</gene>
<evidence type="ECO:0000256" key="5">
    <source>
        <dbReference type="ARBA" id="ARBA00023004"/>
    </source>
</evidence>
<keyword evidence="2 6" id="KW-0349">Heme</keyword>
<dbReference type="PROSITE" id="PS51257">
    <property type="entry name" value="PROKAR_LIPOPROTEIN"/>
    <property type="match status" value="1"/>
</dbReference>
<feature type="binding site" description="covalent" evidence="6">
    <location>
        <position position="63"/>
    </location>
    <ligand>
        <name>heme c</name>
        <dbReference type="ChEBI" id="CHEBI:61717"/>
        <label>1</label>
    </ligand>
</feature>
<reference evidence="10 11" key="1">
    <citation type="submission" date="2016-03" db="EMBL/GenBank/DDBJ databases">
        <title>Complete genome sequence of a novel chlorpyrifos degrading bacterium, Cupriavidus nantongensis sp. X1.</title>
        <authorList>
            <person name="Fang L."/>
        </authorList>
    </citation>
    <scope>NUCLEOTIDE SEQUENCE [LARGE SCALE GENOMIC DNA]</scope>
    <source>
        <strain evidence="10 11">X1</strain>
    </source>
</reference>
<evidence type="ECO:0000256" key="2">
    <source>
        <dbReference type="ARBA" id="ARBA00022617"/>
    </source>
</evidence>
<feature type="domain" description="Cytochrome c" evidence="9">
    <location>
        <begin position="315"/>
        <end position="405"/>
    </location>
</feature>
<feature type="binding site" description="covalent" evidence="6">
    <location>
        <position position="328"/>
    </location>
    <ligand>
        <name>heme c</name>
        <dbReference type="ChEBI" id="CHEBI:61717"/>
        <label>3</label>
    </ligand>
</feature>
<dbReference type="GO" id="GO:0016614">
    <property type="term" value="F:oxidoreductase activity, acting on CH-OH group of donors"/>
    <property type="evidence" value="ECO:0007669"/>
    <property type="project" value="InterPro"/>
</dbReference>
<keyword evidence="11" id="KW-1185">Reference proteome</keyword>
<comment type="cofactor">
    <cofactor evidence="6">
        <name>heme c</name>
        <dbReference type="ChEBI" id="CHEBI:61717"/>
    </cofactor>
    <text evidence="6">Binds 3 heme c groups covalently per subunit.</text>
</comment>
<evidence type="ECO:0000256" key="1">
    <source>
        <dbReference type="ARBA" id="ARBA00022448"/>
    </source>
</evidence>
<dbReference type="Pfam" id="PF13442">
    <property type="entry name" value="Cytochrome_CBB3"/>
    <property type="match status" value="1"/>
</dbReference>
<evidence type="ECO:0000256" key="8">
    <source>
        <dbReference type="SAM" id="SignalP"/>
    </source>
</evidence>
<evidence type="ECO:0000256" key="3">
    <source>
        <dbReference type="ARBA" id="ARBA00022723"/>
    </source>
</evidence>
<dbReference type="PIRSF" id="PIRSF000018">
    <property type="entry name" value="Mb_ADH_cyt_c"/>
    <property type="match status" value="1"/>
</dbReference>
<dbReference type="GO" id="GO:0020037">
    <property type="term" value="F:heme binding"/>
    <property type="evidence" value="ECO:0007669"/>
    <property type="project" value="InterPro"/>
</dbReference>
<dbReference type="GO" id="GO:0009055">
    <property type="term" value="F:electron transfer activity"/>
    <property type="evidence" value="ECO:0007669"/>
    <property type="project" value="InterPro"/>
</dbReference>
<evidence type="ECO:0000256" key="4">
    <source>
        <dbReference type="ARBA" id="ARBA00022982"/>
    </source>
</evidence>
<dbReference type="RefSeq" id="WP_062802752.1">
    <property type="nucleotide sequence ID" value="NZ_CP014845.1"/>
</dbReference>
<keyword evidence="8" id="KW-0732">Signal</keyword>
<dbReference type="Proteomes" id="UP000075238">
    <property type="component" value="Chromosome 2"/>
</dbReference>
<name>A0A142JS66_9BURK</name>
<organism evidence="10 11">
    <name type="scientific">Cupriavidus nantongensis</name>
    <dbReference type="NCBI Taxonomy" id="1796606"/>
    <lineage>
        <taxon>Bacteria</taxon>
        <taxon>Pseudomonadati</taxon>
        <taxon>Pseudomonadota</taxon>
        <taxon>Betaproteobacteria</taxon>
        <taxon>Burkholderiales</taxon>
        <taxon>Burkholderiaceae</taxon>
        <taxon>Cupriavidus</taxon>
    </lineage>
</organism>
<dbReference type="KEGG" id="cnan:A2G96_24220"/>
<keyword evidence="5 7" id="KW-0408">Iron</keyword>
<evidence type="ECO:0000259" key="9">
    <source>
        <dbReference type="PROSITE" id="PS51007"/>
    </source>
</evidence>
<evidence type="ECO:0000256" key="7">
    <source>
        <dbReference type="PIRSR" id="PIRSR000018-51"/>
    </source>
</evidence>
<evidence type="ECO:0000256" key="6">
    <source>
        <dbReference type="PIRSR" id="PIRSR000018-50"/>
    </source>
</evidence>
<dbReference type="OrthoDB" id="9809720at2"/>
<accession>A0A142JS66</accession>
<feature type="binding site" description="axial binding residue" evidence="7">
    <location>
        <position position="67"/>
    </location>
    <ligand>
        <name>heme c</name>
        <dbReference type="ChEBI" id="CHEBI:61717"/>
        <label>1</label>
    </ligand>
    <ligandPart>
        <name>Fe</name>
        <dbReference type="ChEBI" id="CHEBI:18248"/>
    </ligandPart>
</feature>
<dbReference type="Gene3D" id="1.10.760.10">
    <property type="entry name" value="Cytochrome c-like domain"/>
    <property type="match status" value="3"/>
</dbReference>
<dbReference type="PANTHER" id="PTHR35008">
    <property type="entry name" value="BLL4482 PROTEIN-RELATED"/>
    <property type="match status" value="1"/>
</dbReference>
<dbReference type="SUPFAM" id="SSF46626">
    <property type="entry name" value="Cytochrome c"/>
    <property type="match status" value="3"/>
</dbReference>
<evidence type="ECO:0000313" key="10">
    <source>
        <dbReference type="EMBL" id="AMR80928.1"/>
    </source>
</evidence>
<dbReference type="InterPro" id="IPR009056">
    <property type="entry name" value="Cyt_c-like_dom"/>
</dbReference>
<feature type="binding site" description="covalent" evidence="6">
    <location>
        <position position="211"/>
    </location>
    <ligand>
        <name>heme c</name>
        <dbReference type="ChEBI" id="CHEBI:61717"/>
        <label>2</label>
    </ligand>
</feature>
<keyword evidence="1" id="KW-0813">Transport</keyword>